<sequence length="356" mass="36888">MLKAILVSLSIALVAKGQKEKPTATMSKPSLSALTLSSIVDTLIGKTQGHAPPAKAIQQKLGAALAAAAAPKAGDLGKAAMPVALVLAKHIGATSANKIESLERLAYAATKLANITGHQFGIKDAAGLKIQDFSTGNSDPTAADEGKANIYVQQGENTYAAADHGKYNKAAEKAAEWATPEGFDNIKIYTLTTLAGQGTSPRKPVIGKGSGSSVCTNNAVSNGQATNTHICVVGGELITTTAATYSKANKNYGTESTGPFNSGNFDHYVSQALAATNAALQATATISNNFDPVDISNYSVDEDFKAAIGLQYLGLDSEKAIGTASDAVVDVIKATYGTESEMKNKFWDKVKEIKKS</sequence>
<feature type="chain" id="PRO_5009235286" description="Trypanosome variant surface glycoprotein (A-type)" evidence="1">
    <location>
        <begin position="18"/>
        <end position="356"/>
    </location>
</feature>
<accession>A0A1G4I9H0</accession>
<evidence type="ECO:0000313" key="3">
    <source>
        <dbReference type="Proteomes" id="UP000195570"/>
    </source>
</evidence>
<dbReference type="GeneID" id="92379871"/>
<organism evidence="2 3">
    <name type="scientific">Trypanosoma equiperdum</name>
    <dbReference type="NCBI Taxonomy" id="5694"/>
    <lineage>
        <taxon>Eukaryota</taxon>
        <taxon>Discoba</taxon>
        <taxon>Euglenozoa</taxon>
        <taxon>Kinetoplastea</taxon>
        <taxon>Metakinetoplastina</taxon>
        <taxon>Trypanosomatida</taxon>
        <taxon>Trypanosomatidae</taxon>
        <taxon>Trypanosoma</taxon>
    </lineage>
</organism>
<name>A0A1G4I9H0_TRYEQ</name>
<proteinExistence type="predicted"/>
<evidence type="ECO:0000256" key="1">
    <source>
        <dbReference type="SAM" id="SignalP"/>
    </source>
</evidence>
<dbReference type="AlphaFoldDB" id="A0A1G4I9H0"/>
<comment type="caution">
    <text evidence="2">The sequence shown here is derived from an EMBL/GenBank/DDBJ whole genome shotgun (WGS) entry which is preliminary data.</text>
</comment>
<keyword evidence="1" id="KW-0732">Signal</keyword>
<dbReference type="RefSeq" id="XP_067079904.1">
    <property type="nucleotide sequence ID" value="XM_067223803.1"/>
</dbReference>
<feature type="signal peptide" evidence="1">
    <location>
        <begin position="1"/>
        <end position="17"/>
    </location>
</feature>
<dbReference type="EMBL" id="CZPT02001079">
    <property type="protein sequence ID" value="SCU68825.1"/>
    <property type="molecule type" value="Genomic_DNA"/>
</dbReference>
<dbReference type="VEuPathDB" id="TriTrypDB:TEOVI_000593200"/>
<keyword evidence="3" id="KW-1185">Reference proteome</keyword>
<dbReference type="SUPFAM" id="SSF58087">
    <property type="entry name" value="Variant surface glycoprotein (N-terminal domain)"/>
    <property type="match status" value="1"/>
</dbReference>
<dbReference type="Proteomes" id="UP000195570">
    <property type="component" value="Unassembled WGS sequence"/>
</dbReference>
<protein>
    <recommendedName>
        <fullName evidence="4">Trypanosome variant surface glycoprotein (A-type)</fullName>
    </recommendedName>
</protein>
<reference evidence="2" key="1">
    <citation type="submission" date="2016-09" db="EMBL/GenBank/DDBJ databases">
        <authorList>
            <person name="Hebert L."/>
            <person name="Moumen B."/>
        </authorList>
    </citation>
    <scope>NUCLEOTIDE SEQUENCE [LARGE SCALE GENOMIC DNA]</scope>
    <source>
        <strain evidence="2">OVI</strain>
    </source>
</reference>
<evidence type="ECO:0008006" key="4">
    <source>
        <dbReference type="Google" id="ProtNLM"/>
    </source>
</evidence>
<gene>
    <name evidence="2" type="ORF">TEOVI_000593200</name>
</gene>
<evidence type="ECO:0000313" key="2">
    <source>
        <dbReference type="EMBL" id="SCU68825.1"/>
    </source>
</evidence>